<dbReference type="EC" id="3.6.1.-" evidence="12"/>
<evidence type="ECO:0000256" key="3">
    <source>
        <dbReference type="ARBA" id="ARBA00022555"/>
    </source>
</evidence>
<dbReference type="GO" id="GO:0016887">
    <property type="term" value="F:ATP hydrolysis activity"/>
    <property type="evidence" value="ECO:0007669"/>
    <property type="project" value="UniProtKB-UniRule"/>
</dbReference>
<proteinExistence type="inferred from homology"/>
<dbReference type="PROSITE" id="PS50893">
    <property type="entry name" value="ABC_TRANSPORTER_2"/>
    <property type="match status" value="2"/>
</dbReference>
<dbReference type="InterPro" id="IPR022374">
    <property type="entry name" value="EttA"/>
</dbReference>
<keyword evidence="8 12" id="KW-0067">ATP-binding</keyword>
<dbReference type="GO" id="GO:0000049">
    <property type="term" value="F:tRNA binding"/>
    <property type="evidence" value="ECO:0007669"/>
    <property type="project" value="UniProtKB-UniRule"/>
</dbReference>
<evidence type="ECO:0000256" key="9">
    <source>
        <dbReference type="ARBA" id="ARBA00022845"/>
    </source>
</evidence>
<dbReference type="GO" id="GO:0005524">
    <property type="term" value="F:ATP binding"/>
    <property type="evidence" value="ECO:0007669"/>
    <property type="project" value="UniProtKB-UniRule"/>
</dbReference>
<dbReference type="GO" id="GO:0045900">
    <property type="term" value="P:negative regulation of translational elongation"/>
    <property type="evidence" value="ECO:0007669"/>
    <property type="project" value="UniProtKB-UniRule"/>
</dbReference>
<dbReference type="NCBIfam" id="NF008775">
    <property type="entry name" value="PRK11819.1"/>
    <property type="match status" value="1"/>
</dbReference>
<dbReference type="FunFam" id="3.40.50.300:FF:000011">
    <property type="entry name" value="Putative ABC transporter ATP-binding component"/>
    <property type="match status" value="1"/>
</dbReference>
<comment type="caution">
    <text evidence="14">The sequence shown here is derived from an EMBL/GenBank/DDBJ whole genome shotgun (WGS) entry which is preliminary data.</text>
</comment>
<dbReference type="GO" id="GO:0006412">
    <property type="term" value="P:translation"/>
    <property type="evidence" value="ECO:0007669"/>
    <property type="project" value="UniProtKB-KW"/>
</dbReference>
<protein>
    <recommendedName>
        <fullName evidence="12">Energy-dependent translational throttle protein EttA</fullName>
        <ecNumber evidence="12">3.6.1.-</ecNumber>
    </recommendedName>
    <alternativeName>
        <fullName evidence="12">Translational regulatory factor EttA</fullName>
    </alternativeName>
</protein>
<dbReference type="InterPro" id="IPR003593">
    <property type="entry name" value="AAA+_ATPase"/>
</dbReference>
<dbReference type="NCBIfam" id="TIGR03719">
    <property type="entry name" value="ABC_ABC_ChvD"/>
    <property type="match status" value="1"/>
</dbReference>
<comment type="caution">
    <text evidence="12">Lacks conserved residue(s) required for the propagation of feature annotation.</text>
</comment>
<comment type="subunit">
    <text evidence="12">Monomer. Probably contacts ribosomal proteins L1, L5, L33 and S7, the 16S and 23S rRNA and the P-site containing tRNA(fMet).</text>
</comment>
<keyword evidence="7 12" id="KW-0378">Hydrolase</keyword>
<dbReference type="Proteomes" id="UP000318578">
    <property type="component" value="Unassembled WGS sequence"/>
</dbReference>
<dbReference type="OrthoDB" id="3169603at2"/>
<dbReference type="PROSITE" id="PS00211">
    <property type="entry name" value="ABC_TRANSPORTER_1"/>
    <property type="match status" value="2"/>
</dbReference>
<organism evidence="14 15">
    <name type="scientific">Amycolatopsis acidiphila</name>
    <dbReference type="NCBI Taxonomy" id="715473"/>
    <lineage>
        <taxon>Bacteria</taxon>
        <taxon>Bacillati</taxon>
        <taxon>Actinomycetota</taxon>
        <taxon>Actinomycetes</taxon>
        <taxon>Pseudonocardiales</taxon>
        <taxon>Pseudonocardiaceae</taxon>
        <taxon>Amycolatopsis</taxon>
    </lineage>
</organism>
<dbReference type="RefSeq" id="WP_144638496.1">
    <property type="nucleotide sequence ID" value="NZ_BNAX01000002.1"/>
</dbReference>
<comment type="subcellular location">
    <subcellularLocation>
        <location evidence="12">Cytoplasm</location>
    </subcellularLocation>
    <text evidence="12">Associates with ribosomes and polysomes.</text>
</comment>
<keyword evidence="10 12" id="KW-0694">RNA-binding</keyword>
<evidence type="ECO:0000256" key="4">
    <source>
        <dbReference type="ARBA" id="ARBA00022730"/>
    </source>
</evidence>
<comment type="similarity">
    <text evidence="1 12">Belongs to the ABC transporter superfamily. ABCF family. Translational throttle EttA subfamily.</text>
</comment>
<keyword evidence="6 12" id="KW-0547">Nucleotide-binding</keyword>
<comment type="catalytic activity">
    <reaction evidence="12">
        <text>ATP + H2O = ADP + phosphate + H(+)</text>
        <dbReference type="Rhea" id="RHEA:13065"/>
        <dbReference type="ChEBI" id="CHEBI:15377"/>
        <dbReference type="ChEBI" id="CHEBI:15378"/>
        <dbReference type="ChEBI" id="CHEBI:30616"/>
        <dbReference type="ChEBI" id="CHEBI:43474"/>
        <dbReference type="ChEBI" id="CHEBI:456216"/>
    </reaction>
</comment>
<dbReference type="Gene3D" id="3.40.50.300">
    <property type="entry name" value="P-loop containing nucleotide triphosphate hydrolases"/>
    <property type="match status" value="2"/>
</dbReference>
<dbReference type="InterPro" id="IPR017871">
    <property type="entry name" value="ABC_transporter-like_CS"/>
</dbReference>
<feature type="binding site" evidence="12">
    <location>
        <begin position="354"/>
        <end position="361"/>
    </location>
    <ligand>
        <name>ATP</name>
        <dbReference type="ChEBI" id="CHEBI:30616"/>
        <label>2</label>
    </ligand>
</feature>
<evidence type="ECO:0000259" key="13">
    <source>
        <dbReference type="PROSITE" id="PS50893"/>
    </source>
</evidence>
<feature type="binding site" evidence="12">
    <location>
        <begin position="38"/>
        <end position="45"/>
    </location>
    <ligand>
        <name>ATP</name>
        <dbReference type="ChEBI" id="CHEBI:30616"/>
        <label>1</label>
    </ligand>
</feature>
<evidence type="ECO:0000256" key="7">
    <source>
        <dbReference type="ARBA" id="ARBA00022801"/>
    </source>
</evidence>
<dbReference type="FunFam" id="3.40.50.300:FF:000183">
    <property type="entry name" value="ABC transporter ATP-binding protein yjjK"/>
    <property type="match status" value="1"/>
</dbReference>
<dbReference type="GO" id="GO:0005737">
    <property type="term" value="C:cytoplasm"/>
    <property type="evidence" value="ECO:0007669"/>
    <property type="project" value="UniProtKB-SubCell"/>
</dbReference>
<accession>A0A558AD22</accession>
<keyword evidence="15" id="KW-1185">Reference proteome</keyword>
<evidence type="ECO:0000256" key="6">
    <source>
        <dbReference type="ARBA" id="ARBA00022741"/>
    </source>
</evidence>
<keyword evidence="5 12" id="KW-0677">Repeat</keyword>
<comment type="function">
    <text evidence="12">A translation factor that gates the progression of the 70S ribosomal initiation complex (IC, containing tRNA(fMet) in the P-site) into the translation elongation cycle by using a mechanism sensitive to the ATP/ADP ratio. Binds to the 70S ribosome E-site where it modulates the state of the translating ribosome during subunit translocation. ATP hydrolysis probably frees it from the ribosome, which can enter the elongation phase.</text>
</comment>
<dbReference type="GO" id="GO:0019843">
    <property type="term" value="F:rRNA binding"/>
    <property type="evidence" value="ECO:0007669"/>
    <property type="project" value="UniProtKB-UniRule"/>
</dbReference>
<evidence type="ECO:0000313" key="14">
    <source>
        <dbReference type="EMBL" id="TVT22161.1"/>
    </source>
</evidence>
<evidence type="ECO:0000256" key="8">
    <source>
        <dbReference type="ARBA" id="ARBA00022840"/>
    </source>
</evidence>
<dbReference type="InterPro" id="IPR032781">
    <property type="entry name" value="ABC_tran_Xtn"/>
</dbReference>
<reference evidence="14 15" key="1">
    <citation type="submission" date="2019-07" db="EMBL/GenBank/DDBJ databases">
        <title>New species of Amycolatopsis and Streptomyces.</title>
        <authorList>
            <person name="Duangmal K."/>
            <person name="Teo W.F.A."/>
            <person name="Lipun K."/>
        </authorList>
    </citation>
    <scope>NUCLEOTIDE SEQUENCE [LARGE SCALE GENOMIC DNA]</scope>
    <source>
        <strain evidence="14 15">JCM 30562</strain>
    </source>
</reference>
<name>A0A558AD22_9PSEU</name>
<feature type="domain" description="ABC transporter" evidence="13">
    <location>
        <begin position="322"/>
        <end position="539"/>
    </location>
</feature>
<dbReference type="Pfam" id="PF00005">
    <property type="entry name" value="ABC_tran"/>
    <property type="match status" value="2"/>
</dbReference>
<dbReference type="HAMAP" id="MF_00847">
    <property type="entry name" value="EttA"/>
    <property type="match status" value="1"/>
</dbReference>
<evidence type="ECO:0000256" key="1">
    <source>
        <dbReference type="ARBA" id="ARBA00005868"/>
    </source>
</evidence>
<comment type="domain">
    <text evidence="12">The arm domain is inserted in the first ABC transporter domain. Probably contacts ribosomal protein L1.</text>
</comment>
<evidence type="ECO:0000256" key="5">
    <source>
        <dbReference type="ARBA" id="ARBA00022737"/>
    </source>
</evidence>
<keyword evidence="2 12" id="KW-0963">Cytoplasm</keyword>
<dbReference type="InterPro" id="IPR003439">
    <property type="entry name" value="ABC_transporter-like_ATP-bd"/>
</dbReference>
<feature type="domain" description="ABC transporter" evidence="13">
    <location>
        <begin position="6"/>
        <end position="256"/>
    </location>
</feature>
<evidence type="ECO:0000256" key="12">
    <source>
        <dbReference type="HAMAP-Rule" id="MF_00847"/>
    </source>
</evidence>
<dbReference type="SMART" id="SM00382">
    <property type="entry name" value="AAA"/>
    <property type="match status" value="2"/>
</dbReference>
<dbReference type="EMBL" id="VJZA01000020">
    <property type="protein sequence ID" value="TVT22161.1"/>
    <property type="molecule type" value="Genomic_DNA"/>
</dbReference>
<keyword evidence="11 12" id="KW-0648">Protein biosynthesis</keyword>
<evidence type="ECO:0000256" key="2">
    <source>
        <dbReference type="ARBA" id="ARBA00022490"/>
    </source>
</evidence>
<evidence type="ECO:0000256" key="10">
    <source>
        <dbReference type="ARBA" id="ARBA00022884"/>
    </source>
</evidence>
<keyword evidence="3 12" id="KW-0820">tRNA-binding</keyword>
<keyword evidence="9 12" id="KW-0810">Translation regulation</keyword>
<evidence type="ECO:0000313" key="15">
    <source>
        <dbReference type="Proteomes" id="UP000318578"/>
    </source>
</evidence>
<dbReference type="CDD" id="cd03221">
    <property type="entry name" value="ABCF_EF-3"/>
    <property type="match status" value="2"/>
</dbReference>
<sequence>MAEFIYTMKKVRKTVGDKVILDDVSTAFYPGAKIGVVGPNGAGKSTVLKIMAGLDQPSNGEAFIQPGASVGILLQEPPLNEDKTVRGNVEEGLGDIKVKLDRFNEIAEQMATDYSDALMDEMGRLQEELDHGDAWELDSQLEQAMDALRCPPPDEPVTHLSGGERRRVALCKLLLSKPDLLLLDEPTNHLDAESVLWLEQFLANYPGAVLAVTHDRYFLDNVAEWIMELDRGRVVGYEGNYSTYLEKKRERLEVQGKKDAKLAKRLKTELDWVRSNAKARQTKSRARLDRYEEMATEAERNRKLDFEEIQIPPGPRLGSVVVEVENLRKGFDDRLLIDGLSFNLPRNGIVGVIGPNGVGKTTLFKTIVGLEKPDSGDVKIGETVKLSYVDQNRSGIDPKKTVWEVVSDGLDYIHVGQTEMPSRAYVSAFGFKGPDQQKPSGVLSGGERNRLNLALTLKQGGNLILLDEPTNDLDVETLGSLENALEQFPGCAVVISHDRWFLDRVATHILAWEGDDANPAKWFWFEGNFEGYEKNKIDRMGAEAARPHRVTHRKLTRD</sequence>
<dbReference type="PANTHER" id="PTHR43858:SF1">
    <property type="entry name" value="ABC TRANSPORTER-RELATED PROTEIN"/>
    <property type="match status" value="1"/>
</dbReference>
<dbReference type="InterPro" id="IPR027417">
    <property type="entry name" value="P-loop_NTPase"/>
</dbReference>
<evidence type="ECO:0000256" key="11">
    <source>
        <dbReference type="ARBA" id="ARBA00022917"/>
    </source>
</evidence>
<gene>
    <name evidence="12 14" type="primary">ettA</name>
    <name evidence="14" type="ORF">FNH06_14435</name>
</gene>
<comment type="domain">
    <text evidence="12">The P-site tRNA interaction motif (PtIM domain) probably interacts with the P-site tRNA(fMet) as well as the 23S rRNA.</text>
</comment>
<dbReference type="SUPFAM" id="SSF52540">
    <property type="entry name" value="P-loop containing nucleoside triphosphate hydrolases"/>
    <property type="match status" value="2"/>
</dbReference>
<dbReference type="PANTHER" id="PTHR43858">
    <property type="entry name" value="ENERGY-DEPENDENT TRANSLATIONAL THROTTLE PROTEIN ETTA"/>
    <property type="match status" value="1"/>
</dbReference>
<dbReference type="AlphaFoldDB" id="A0A558AD22"/>
<dbReference type="GO" id="GO:0043022">
    <property type="term" value="F:ribosome binding"/>
    <property type="evidence" value="ECO:0007669"/>
    <property type="project" value="UniProtKB-UniRule"/>
</dbReference>
<dbReference type="Pfam" id="PF12848">
    <property type="entry name" value="ABC_tran_Xtn"/>
    <property type="match status" value="1"/>
</dbReference>
<keyword evidence="4 12" id="KW-0699">rRNA-binding</keyword>